<comment type="caution">
    <text evidence="3">The sequence shown here is derived from an EMBL/GenBank/DDBJ whole genome shotgun (WGS) entry which is preliminary data.</text>
</comment>
<sequence>MDPKRTLERRFDYLDKDKDGFISREEYTLEITQCGLPLRLVEEFINTYEEDGDGRISRKEFISKMTKLDSIRRSMDLGT</sequence>
<dbReference type="Gene3D" id="1.10.238.10">
    <property type="entry name" value="EF-hand"/>
    <property type="match status" value="1"/>
</dbReference>
<evidence type="ECO:0000313" key="4">
    <source>
        <dbReference type="Proteomes" id="UP000728185"/>
    </source>
</evidence>
<dbReference type="EMBL" id="LUCM01011743">
    <property type="protein sequence ID" value="KAA0183519.1"/>
    <property type="molecule type" value="Genomic_DNA"/>
</dbReference>
<dbReference type="PROSITE" id="PS50222">
    <property type="entry name" value="EF_HAND_2"/>
    <property type="match status" value="2"/>
</dbReference>
<reference evidence="3" key="1">
    <citation type="submission" date="2019-05" db="EMBL/GenBank/DDBJ databases">
        <title>Annotation for the trematode Fasciolopsis buski.</title>
        <authorList>
            <person name="Choi Y.-J."/>
        </authorList>
    </citation>
    <scope>NUCLEOTIDE SEQUENCE</scope>
    <source>
        <strain evidence="3">HT</strain>
        <tissue evidence="3">Whole worm</tissue>
    </source>
</reference>
<dbReference type="AlphaFoldDB" id="A0A8E0VED5"/>
<dbReference type="InterPro" id="IPR002048">
    <property type="entry name" value="EF_hand_dom"/>
</dbReference>
<dbReference type="CDD" id="cd00051">
    <property type="entry name" value="EFh"/>
    <property type="match status" value="1"/>
</dbReference>
<protein>
    <recommendedName>
        <fullName evidence="2">EF-hand domain-containing protein</fullName>
    </recommendedName>
</protein>
<dbReference type="GO" id="GO:0005509">
    <property type="term" value="F:calcium ion binding"/>
    <property type="evidence" value="ECO:0007669"/>
    <property type="project" value="InterPro"/>
</dbReference>
<evidence type="ECO:0000256" key="1">
    <source>
        <dbReference type="ARBA" id="ARBA00022837"/>
    </source>
</evidence>
<dbReference type="InterPro" id="IPR018247">
    <property type="entry name" value="EF_Hand_1_Ca_BS"/>
</dbReference>
<organism evidence="3 4">
    <name type="scientific">Fasciolopsis buskii</name>
    <dbReference type="NCBI Taxonomy" id="27845"/>
    <lineage>
        <taxon>Eukaryota</taxon>
        <taxon>Metazoa</taxon>
        <taxon>Spiralia</taxon>
        <taxon>Lophotrochozoa</taxon>
        <taxon>Platyhelminthes</taxon>
        <taxon>Trematoda</taxon>
        <taxon>Digenea</taxon>
        <taxon>Plagiorchiida</taxon>
        <taxon>Echinostomata</taxon>
        <taxon>Echinostomatoidea</taxon>
        <taxon>Fasciolidae</taxon>
        <taxon>Fasciolopsis</taxon>
    </lineage>
</organism>
<evidence type="ECO:0000259" key="2">
    <source>
        <dbReference type="PROSITE" id="PS50222"/>
    </source>
</evidence>
<name>A0A8E0VED5_9TREM</name>
<dbReference type="Pfam" id="PF13499">
    <property type="entry name" value="EF-hand_7"/>
    <property type="match status" value="1"/>
</dbReference>
<gene>
    <name evidence="3" type="ORF">FBUS_01402</name>
</gene>
<dbReference type="SMART" id="SM00054">
    <property type="entry name" value="EFh"/>
    <property type="match status" value="2"/>
</dbReference>
<dbReference type="OrthoDB" id="293868at2759"/>
<dbReference type="InterPro" id="IPR011992">
    <property type="entry name" value="EF-hand-dom_pair"/>
</dbReference>
<evidence type="ECO:0000313" key="3">
    <source>
        <dbReference type="EMBL" id="KAA0183519.1"/>
    </source>
</evidence>
<dbReference type="PROSITE" id="PS00018">
    <property type="entry name" value="EF_HAND_1"/>
    <property type="match status" value="1"/>
</dbReference>
<dbReference type="SUPFAM" id="SSF47473">
    <property type="entry name" value="EF-hand"/>
    <property type="match status" value="1"/>
</dbReference>
<dbReference type="Proteomes" id="UP000728185">
    <property type="component" value="Unassembled WGS sequence"/>
</dbReference>
<feature type="domain" description="EF-hand" evidence="2">
    <location>
        <begin position="2"/>
        <end position="37"/>
    </location>
</feature>
<accession>A0A8E0VED5</accession>
<proteinExistence type="predicted"/>
<feature type="domain" description="EF-hand" evidence="2">
    <location>
        <begin position="41"/>
        <end position="71"/>
    </location>
</feature>
<keyword evidence="1" id="KW-0106">Calcium</keyword>
<keyword evidence="4" id="KW-1185">Reference proteome</keyword>